<gene>
    <name evidence="7" type="ORF">SAMN05421541_109420</name>
</gene>
<keyword evidence="8" id="KW-1185">Reference proteome</keyword>
<dbReference type="Gene3D" id="3.40.640.10">
    <property type="entry name" value="Type I PLP-dependent aspartate aminotransferase-like (Major domain)"/>
    <property type="match status" value="1"/>
</dbReference>
<dbReference type="PANTHER" id="PTHR43525">
    <property type="entry name" value="PROTEIN MALY"/>
    <property type="match status" value="1"/>
</dbReference>
<protein>
    <recommendedName>
        <fullName evidence="2">cysteine-S-conjugate beta-lyase</fullName>
        <ecNumber evidence="2">4.4.1.13</ecNumber>
    </recommendedName>
</protein>
<evidence type="ECO:0000256" key="4">
    <source>
        <dbReference type="ARBA" id="ARBA00023239"/>
    </source>
</evidence>
<dbReference type="Pfam" id="PF00155">
    <property type="entry name" value="Aminotran_1_2"/>
    <property type="match status" value="1"/>
</dbReference>
<dbReference type="EMBL" id="FONV01000009">
    <property type="protein sequence ID" value="SFF38465.1"/>
    <property type="molecule type" value="Genomic_DNA"/>
</dbReference>
<reference evidence="7 8" key="1">
    <citation type="submission" date="2016-10" db="EMBL/GenBank/DDBJ databases">
        <authorList>
            <person name="de Groot N.N."/>
        </authorList>
    </citation>
    <scope>NUCLEOTIDE SEQUENCE [LARGE SCALE GENOMIC DNA]</scope>
    <source>
        <strain evidence="7 8">DSM 43019</strain>
    </source>
</reference>
<evidence type="ECO:0000256" key="1">
    <source>
        <dbReference type="ARBA" id="ARBA00001933"/>
    </source>
</evidence>
<keyword evidence="3" id="KW-0663">Pyridoxal phosphate</keyword>
<dbReference type="Proteomes" id="UP000199645">
    <property type="component" value="Unassembled WGS sequence"/>
</dbReference>
<evidence type="ECO:0000256" key="5">
    <source>
        <dbReference type="ARBA" id="ARBA00037974"/>
    </source>
</evidence>
<dbReference type="AlphaFoldDB" id="A0A1I2I867"/>
<dbReference type="EC" id="4.4.1.13" evidence="2"/>
<dbReference type="OrthoDB" id="3224382at2"/>
<feature type="domain" description="Aminotransferase class I/classII large" evidence="6">
    <location>
        <begin position="71"/>
        <end position="372"/>
    </location>
</feature>
<dbReference type="RefSeq" id="WP_093618249.1">
    <property type="nucleotide sequence ID" value="NZ_BOMT01000052.1"/>
</dbReference>
<organism evidence="7 8">
    <name type="scientific">Actinoplanes philippinensis</name>
    <dbReference type="NCBI Taxonomy" id="35752"/>
    <lineage>
        <taxon>Bacteria</taxon>
        <taxon>Bacillati</taxon>
        <taxon>Actinomycetota</taxon>
        <taxon>Actinomycetes</taxon>
        <taxon>Micromonosporales</taxon>
        <taxon>Micromonosporaceae</taxon>
        <taxon>Actinoplanes</taxon>
    </lineage>
</organism>
<dbReference type="CDD" id="cd00609">
    <property type="entry name" value="AAT_like"/>
    <property type="match status" value="1"/>
</dbReference>
<evidence type="ECO:0000313" key="7">
    <source>
        <dbReference type="EMBL" id="SFF38465.1"/>
    </source>
</evidence>
<comment type="similarity">
    <text evidence="5">Belongs to the class-II pyridoxal-phosphate-dependent aminotransferase family. MalY/PatB cystathionine beta-lyase subfamily.</text>
</comment>
<dbReference type="InterPro" id="IPR015421">
    <property type="entry name" value="PyrdxlP-dep_Trfase_major"/>
</dbReference>
<name>A0A1I2I867_9ACTN</name>
<dbReference type="SUPFAM" id="SSF53383">
    <property type="entry name" value="PLP-dependent transferases"/>
    <property type="match status" value="1"/>
</dbReference>
<accession>A0A1I2I867</accession>
<dbReference type="PANTHER" id="PTHR43525:SF2">
    <property type="entry name" value="CYSTATHIONINE BETA-LYASE-RELATED"/>
    <property type="match status" value="1"/>
</dbReference>
<sequence length="396" mass="42104">MSARGVFDASADPGALRAGYGVKWGSLEPDVLGAWVADMDFPVAPVIRRRIHEVADFGYPHWPAGDPVITAFEQRMTARHGWTPAPGQARVFSDLIQILQVMIEHATEPGDAVAVHVPTYPPFLASIVRAGRRVVPLPLPGDGPADLRGCAMLVLVNPHNPSGRVFTRTELAALAGEAANHDVVVLADEIHADLVFAPHRHVPFASLGPEAAARTVTATSATKAFNIAGLRCAVAHLGPRRIRDALSRMPLDYFGQPGVLGRAATVAAWTEADDWLDGLLATLAANRDQVTEWAATLPWAAGYRPPEATYLAWLDCGDRFGPDPAATLLDRARVKLSAGAEFAQHTAINTASRVRLNFATSPAVLTEILTRLTTVTGSNASNASGMRSAGLTGPVR</sequence>
<proteinExistence type="inferred from homology"/>
<dbReference type="STRING" id="35752.SAMN05421541_109420"/>
<dbReference type="InterPro" id="IPR051798">
    <property type="entry name" value="Class-II_PLP-Dep_Aminotrans"/>
</dbReference>
<dbReference type="GO" id="GO:0030170">
    <property type="term" value="F:pyridoxal phosphate binding"/>
    <property type="evidence" value="ECO:0007669"/>
    <property type="project" value="InterPro"/>
</dbReference>
<comment type="cofactor">
    <cofactor evidence="1">
        <name>pyridoxal 5'-phosphate</name>
        <dbReference type="ChEBI" id="CHEBI:597326"/>
    </cofactor>
</comment>
<dbReference type="GO" id="GO:0047804">
    <property type="term" value="F:cysteine-S-conjugate beta-lyase activity"/>
    <property type="evidence" value="ECO:0007669"/>
    <property type="project" value="UniProtKB-EC"/>
</dbReference>
<evidence type="ECO:0000259" key="6">
    <source>
        <dbReference type="Pfam" id="PF00155"/>
    </source>
</evidence>
<dbReference type="Gene3D" id="3.90.1150.10">
    <property type="entry name" value="Aspartate Aminotransferase, domain 1"/>
    <property type="match status" value="1"/>
</dbReference>
<dbReference type="InterPro" id="IPR015424">
    <property type="entry name" value="PyrdxlP-dep_Trfase"/>
</dbReference>
<evidence type="ECO:0000256" key="2">
    <source>
        <dbReference type="ARBA" id="ARBA00012224"/>
    </source>
</evidence>
<evidence type="ECO:0000313" key="8">
    <source>
        <dbReference type="Proteomes" id="UP000199645"/>
    </source>
</evidence>
<dbReference type="InterPro" id="IPR015422">
    <property type="entry name" value="PyrdxlP-dep_Trfase_small"/>
</dbReference>
<evidence type="ECO:0000256" key="3">
    <source>
        <dbReference type="ARBA" id="ARBA00022898"/>
    </source>
</evidence>
<keyword evidence="4 7" id="KW-0456">Lyase</keyword>
<dbReference type="InterPro" id="IPR004839">
    <property type="entry name" value="Aminotransferase_I/II_large"/>
</dbReference>